<dbReference type="EMBL" id="NIHW01000026">
    <property type="protein sequence ID" value="PLT85050.1"/>
    <property type="molecule type" value="Genomic_DNA"/>
</dbReference>
<dbReference type="GO" id="GO:0015293">
    <property type="term" value="F:symporter activity"/>
    <property type="evidence" value="ECO:0007669"/>
    <property type="project" value="InterPro"/>
</dbReference>
<feature type="transmembrane region" description="Helical" evidence="7">
    <location>
        <begin position="12"/>
        <end position="31"/>
    </location>
</feature>
<reference evidence="8 9" key="1">
    <citation type="journal article" date="2017" name="Genome Med.">
        <title>A novel Ruminococcus gnavus clade enriched in inflammatory bowel disease patients.</title>
        <authorList>
            <person name="Hall A.B."/>
            <person name="Yassour M."/>
            <person name="Sauk J."/>
            <person name="Garner A."/>
            <person name="Jiang X."/>
            <person name="Arthur T."/>
            <person name="Lagoudas G.K."/>
            <person name="Vatanen T."/>
            <person name="Fornelos N."/>
            <person name="Wilson R."/>
            <person name="Bertha M."/>
            <person name="Cohen M."/>
            <person name="Garber J."/>
            <person name="Khalili H."/>
            <person name="Gevers D."/>
            <person name="Ananthakrishnan A.N."/>
            <person name="Kugathasan S."/>
            <person name="Lander E.S."/>
            <person name="Blainey P."/>
            <person name="Vlamakis H."/>
            <person name="Xavier R.J."/>
            <person name="Huttenhower C."/>
        </authorList>
    </citation>
    <scope>NUCLEOTIDE SEQUENCE [LARGE SCALE GENOMIC DNA]</scope>
    <source>
        <strain evidence="8 9">RJX1128</strain>
    </source>
</reference>
<organism evidence="8 9">
    <name type="scientific">Mediterraneibacter gnavus</name>
    <name type="common">Ruminococcus gnavus</name>
    <dbReference type="NCBI Taxonomy" id="33038"/>
    <lineage>
        <taxon>Bacteria</taxon>
        <taxon>Bacillati</taxon>
        <taxon>Bacillota</taxon>
        <taxon>Clostridia</taxon>
        <taxon>Lachnospirales</taxon>
        <taxon>Lachnospiraceae</taxon>
        <taxon>Mediterraneibacter</taxon>
    </lineage>
</organism>
<dbReference type="Gene3D" id="1.20.1250.20">
    <property type="entry name" value="MFS general substrate transporter like domains"/>
    <property type="match status" value="1"/>
</dbReference>
<dbReference type="PANTHER" id="PTHR11328:SF24">
    <property type="entry name" value="MAJOR FACILITATOR SUPERFAMILY (MFS) PROFILE DOMAIN-CONTAINING PROTEIN"/>
    <property type="match status" value="1"/>
</dbReference>
<evidence type="ECO:0000313" key="9">
    <source>
        <dbReference type="Proteomes" id="UP000234840"/>
    </source>
</evidence>
<sequence length="484" mass="53649">MNEATKYNRAKTWQIALFALNMMSTNMYLFLMMYVSYYANGILGMSVVFVSTLATSMRIFDGFTDPIIGWLIDHTNGRFGKFRPFLVVGNALLALSMILLYKTTHLVPEALQIPYFIVVYALYIIGYTVQGTVTTSAQTLLTNDPKQRPIYGFFTGFFMLFLQTGIIMLVSNYLVPKYGGMTLEFFSEIIVWVIAIAFVLMICSLIAIAPKDKPVYYNSMVKNKEEKVSFKTYWEVLKHNRALQMLVISESTDKLASSIAGNSIVGVMLYGIIIGDYAVMGRLSAITMIPNIILLVIGIMGARQAGQKKTYVATVYGCIAVQLAITLLLIFGDPTKIDLKSFGFMNIAFVVLIIALNGIRNIGSNMMIPMMADCTDYEVYRSGHYVPGLIATVYSFIDKLISSFATTAVGAFVAVIGYKNSVPQVGDASTPEILMITILLFCGMPILGWIASIIAMKFYPLTGEKMKEIEDSIAETQQKNAVKA</sequence>
<feature type="transmembrane region" description="Helical" evidence="7">
    <location>
        <begin position="255"/>
        <end position="273"/>
    </location>
</feature>
<feature type="transmembrane region" description="Helical" evidence="7">
    <location>
        <begin position="433"/>
        <end position="459"/>
    </location>
</feature>
<keyword evidence="4 7" id="KW-0812">Transmembrane</keyword>
<feature type="transmembrane region" description="Helical" evidence="7">
    <location>
        <begin position="279"/>
        <end position="299"/>
    </location>
</feature>
<dbReference type="AlphaFoldDB" id="A0A2N5PYQ7"/>
<feature type="transmembrane region" description="Helical" evidence="7">
    <location>
        <begin position="82"/>
        <end position="101"/>
    </location>
</feature>
<name>A0A2N5PYQ7_MEDGN</name>
<dbReference type="InterPro" id="IPR036259">
    <property type="entry name" value="MFS_trans_sf"/>
</dbReference>
<dbReference type="Proteomes" id="UP000234840">
    <property type="component" value="Unassembled WGS sequence"/>
</dbReference>
<dbReference type="Pfam" id="PF13347">
    <property type="entry name" value="MFS_2"/>
    <property type="match status" value="1"/>
</dbReference>
<feature type="transmembrane region" description="Helical" evidence="7">
    <location>
        <begin position="311"/>
        <end position="331"/>
    </location>
</feature>
<dbReference type="GO" id="GO:0005886">
    <property type="term" value="C:plasma membrane"/>
    <property type="evidence" value="ECO:0007669"/>
    <property type="project" value="UniProtKB-SubCell"/>
</dbReference>
<dbReference type="InterPro" id="IPR018043">
    <property type="entry name" value="Na/Gal_symport_CS"/>
</dbReference>
<dbReference type="PROSITE" id="PS00872">
    <property type="entry name" value="NA_GALACTOSIDE_SYMP"/>
    <property type="match status" value="1"/>
</dbReference>
<feature type="transmembrane region" description="Helical" evidence="7">
    <location>
        <begin position="343"/>
        <end position="362"/>
    </location>
</feature>
<feature type="transmembrane region" description="Helical" evidence="7">
    <location>
        <begin position="150"/>
        <end position="169"/>
    </location>
</feature>
<keyword evidence="5 7" id="KW-1133">Transmembrane helix</keyword>
<evidence type="ECO:0000256" key="2">
    <source>
        <dbReference type="ARBA" id="ARBA00022448"/>
    </source>
</evidence>
<keyword evidence="2" id="KW-0813">Transport</keyword>
<comment type="caution">
    <text evidence="8">The sequence shown here is derived from an EMBL/GenBank/DDBJ whole genome shotgun (WGS) entry which is preliminary data.</text>
</comment>
<gene>
    <name evidence="8" type="ORF">CDL20_10280</name>
</gene>
<feature type="transmembrane region" description="Helical" evidence="7">
    <location>
        <begin position="189"/>
        <end position="210"/>
    </location>
</feature>
<dbReference type="RefSeq" id="WP_101882632.1">
    <property type="nucleotide sequence ID" value="NZ_CAXSWW010000047.1"/>
</dbReference>
<evidence type="ECO:0000256" key="4">
    <source>
        <dbReference type="ARBA" id="ARBA00022692"/>
    </source>
</evidence>
<keyword evidence="3" id="KW-1003">Cell membrane</keyword>
<feature type="transmembrane region" description="Helical" evidence="7">
    <location>
        <begin position="37"/>
        <end position="61"/>
    </location>
</feature>
<accession>A0A2N5PYQ7</accession>
<proteinExistence type="predicted"/>
<evidence type="ECO:0000256" key="5">
    <source>
        <dbReference type="ARBA" id="ARBA00022989"/>
    </source>
</evidence>
<evidence type="ECO:0000256" key="7">
    <source>
        <dbReference type="SAM" id="Phobius"/>
    </source>
</evidence>
<evidence type="ECO:0000313" key="8">
    <source>
        <dbReference type="EMBL" id="PLT85050.1"/>
    </source>
</evidence>
<dbReference type="PANTHER" id="PTHR11328">
    <property type="entry name" value="MAJOR FACILITATOR SUPERFAMILY DOMAIN-CONTAINING PROTEIN"/>
    <property type="match status" value="1"/>
</dbReference>
<dbReference type="InterPro" id="IPR039672">
    <property type="entry name" value="MFS_2"/>
</dbReference>
<keyword evidence="6 7" id="KW-0472">Membrane</keyword>
<evidence type="ECO:0000256" key="6">
    <source>
        <dbReference type="ARBA" id="ARBA00023136"/>
    </source>
</evidence>
<evidence type="ECO:0000256" key="3">
    <source>
        <dbReference type="ARBA" id="ARBA00022475"/>
    </source>
</evidence>
<dbReference type="GO" id="GO:0008643">
    <property type="term" value="P:carbohydrate transport"/>
    <property type="evidence" value="ECO:0007669"/>
    <property type="project" value="InterPro"/>
</dbReference>
<evidence type="ECO:0000256" key="1">
    <source>
        <dbReference type="ARBA" id="ARBA00004651"/>
    </source>
</evidence>
<feature type="transmembrane region" description="Helical" evidence="7">
    <location>
        <begin position="113"/>
        <end position="129"/>
    </location>
</feature>
<comment type="subcellular location">
    <subcellularLocation>
        <location evidence="1">Cell membrane</location>
        <topology evidence="1">Multi-pass membrane protein</topology>
    </subcellularLocation>
</comment>
<dbReference type="SUPFAM" id="SSF103473">
    <property type="entry name" value="MFS general substrate transporter"/>
    <property type="match status" value="1"/>
</dbReference>
<protein>
    <submittedName>
        <fullName evidence="8">Glucuronide permease</fullName>
    </submittedName>
</protein>
<feature type="transmembrane region" description="Helical" evidence="7">
    <location>
        <begin position="400"/>
        <end position="418"/>
    </location>
</feature>
<dbReference type="GO" id="GO:0006814">
    <property type="term" value="P:sodium ion transport"/>
    <property type="evidence" value="ECO:0007669"/>
    <property type="project" value="InterPro"/>
</dbReference>